<keyword evidence="1" id="KW-0808">Transferase</keyword>
<dbReference type="AlphaFoldDB" id="A8GN01"/>
<dbReference type="EMBL" id="CP000847">
    <property type="protein sequence ID" value="ABV74776.1"/>
    <property type="molecule type" value="Genomic_DNA"/>
</dbReference>
<dbReference type="EC" id="2.4.1.182" evidence="1"/>
<gene>
    <name evidence="1" type="primary">lpxB</name>
    <name evidence="1" type="ordered locus">A1C_02375</name>
</gene>
<keyword evidence="1" id="KW-0328">Glycosyltransferase</keyword>
<sequence length="22" mass="2411">MKAGMIKQAMQQTIAFVGITDK</sequence>
<dbReference type="HOGENOM" id="CLU_3424912_0_0_5"/>
<organism evidence="1 2">
    <name type="scientific">Rickettsia akari (strain Hartford)</name>
    <dbReference type="NCBI Taxonomy" id="293614"/>
    <lineage>
        <taxon>Bacteria</taxon>
        <taxon>Pseudomonadati</taxon>
        <taxon>Pseudomonadota</taxon>
        <taxon>Alphaproteobacteria</taxon>
        <taxon>Rickettsiales</taxon>
        <taxon>Rickettsiaceae</taxon>
        <taxon>Rickettsieae</taxon>
        <taxon>Rickettsia</taxon>
        <taxon>spotted fever group</taxon>
    </lineage>
</organism>
<accession>A8GN01</accession>
<proteinExistence type="predicted"/>
<name>A8GN01_RICAH</name>
<dbReference type="GO" id="GO:0008915">
    <property type="term" value="F:lipid-A-disaccharide synthase activity"/>
    <property type="evidence" value="ECO:0007669"/>
    <property type="project" value="UniProtKB-EC"/>
</dbReference>
<evidence type="ECO:0000313" key="1">
    <source>
        <dbReference type="EMBL" id="ABV74776.1"/>
    </source>
</evidence>
<dbReference type="KEGG" id="rak:A1C_02375"/>
<reference evidence="1" key="1">
    <citation type="submission" date="2007-09" db="EMBL/GenBank/DDBJ databases">
        <title>Complete Genome Sequence of Rickettsia akari.</title>
        <authorList>
            <person name="Madan A."/>
            <person name="Fahey J."/>
            <person name="Helton E."/>
            <person name="Ketteman M."/>
            <person name="Madan A."/>
            <person name="Rodrigues S."/>
            <person name="Sanchez A."/>
            <person name="Whiting M."/>
            <person name="Dasch G."/>
            <person name="Eremeeva M."/>
        </authorList>
    </citation>
    <scope>NUCLEOTIDE SEQUENCE</scope>
    <source>
        <strain evidence="1">Hartford</strain>
    </source>
</reference>
<keyword evidence="2" id="KW-1185">Reference proteome</keyword>
<evidence type="ECO:0000313" key="2">
    <source>
        <dbReference type="Proteomes" id="UP000006830"/>
    </source>
</evidence>
<dbReference type="STRING" id="293614.A1C_02375"/>
<dbReference type="Proteomes" id="UP000006830">
    <property type="component" value="Chromosome"/>
</dbReference>
<protein>
    <submittedName>
        <fullName evidence="1">Lipid-A-disaccharide synthase</fullName>
        <ecNumber evidence="1">2.4.1.182</ecNumber>
    </submittedName>
</protein>